<reference evidence="8 10" key="1">
    <citation type="submission" date="2012-10" db="EMBL/GenBank/DDBJ databases">
        <title>Genome assembly of Amycolatopsis azurea DSM 43854.</title>
        <authorList>
            <person name="Khatri I."/>
            <person name="Kaur I."/>
            <person name="Subramanian S."/>
            <person name="Mayilraj S."/>
        </authorList>
    </citation>
    <scope>NUCLEOTIDE SEQUENCE [LARGE SCALE GENOMIC DNA]</scope>
    <source>
        <strain evidence="8 10">DSM 43854</strain>
    </source>
</reference>
<dbReference type="OrthoDB" id="4966664at2"/>
<feature type="transmembrane region" description="Helical" evidence="5">
    <location>
        <begin position="60"/>
        <end position="81"/>
    </location>
</feature>
<dbReference type="PROSITE" id="PS50893">
    <property type="entry name" value="ABC_TRANSPORTER_2"/>
    <property type="match status" value="1"/>
</dbReference>
<evidence type="ECO:0000256" key="5">
    <source>
        <dbReference type="SAM" id="Phobius"/>
    </source>
</evidence>
<comment type="caution">
    <text evidence="8">The sequence shown here is derived from an EMBL/GenBank/DDBJ whole genome shotgun (WGS) entry which is preliminary data.</text>
</comment>
<evidence type="ECO:0000313" key="8">
    <source>
        <dbReference type="EMBL" id="EMD29883.1"/>
    </source>
</evidence>
<feature type="transmembrane region" description="Helical" evidence="5">
    <location>
        <begin position="136"/>
        <end position="156"/>
    </location>
</feature>
<dbReference type="InterPro" id="IPR027417">
    <property type="entry name" value="P-loop_NTPase"/>
</dbReference>
<feature type="domain" description="ABC transporter" evidence="6">
    <location>
        <begin position="330"/>
        <end position="558"/>
    </location>
</feature>
<evidence type="ECO:0000256" key="1">
    <source>
        <dbReference type="ARBA" id="ARBA00004651"/>
    </source>
</evidence>
<feature type="transmembrane region" description="Helical" evidence="5">
    <location>
        <begin position="162"/>
        <end position="180"/>
    </location>
</feature>
<dbReference type="PROSITE" id="PS50929">
    <property type="entry name" value="ABC_TM1F"/>
    <property type="match status" value="1"/>
</dbReference>
<dbReference type="Gene3D" id="3.40.50.300">
    <property type="entry name" value="P-loop containing nucleotide triphosphate hydrolases"/>
    <property type="match status" value="1"/>
</dbReference>
<dbReference type="AlphaFoldDB" id="M2PZ12"/>
<keyword evidence="9" id="KW-0547">Nucleotide-binding</keyword>
<keyword evidence="2 5" id="KW-0812">Transmembrane</keyword>
<dbReference type="InterPro" id="IPR036640">
    <property type="entry name" value="ABC1_TM_sf"/>
</dbReference>
<accession>M2PZ12</accession>
<dbReference type="Proteomes" id="UP000188551">
    <property type="component" value="Unassembled WGS sequence"/>
</dbReference>
<dbReference type="InterPro" id="IPR039421">
    <property type="entry name" value="Type_1_exporter"/>
</dbReference>
<dbReference type="Proteomes" id="UP000014137">
    <property type="component" value="Unassembled WGS sequence"/>
</dbReference>
<dbReference type="InterPro" id="IPR003439">
    <property type="entry name" value="ABC_transporter-like_ATP-bd"/>
</dbReference>
<evidence type="ECO:0000313" key="11">
    <source>
        <dbReference type="Proteomes" id="UP000188551"/>
    </source>
</evidence>
<evidence type="ECO:0000256" key="4">
    <source>
        <dbReference type="ARBA" id="ARBA00023136"/>
    </source>
</evidence>
<dbReference type="PROSITE" id="PS00211">
    <property type="entry name" value="ABC_TRANSPORTER_1"/>
    <property type="match status" value="1"/>
</dbReference>
<dbReference type="InterPro" id="IPR011527">
    <property type="entry name" value="ABC1_TM_dom"/>
</dbReference>
<keyword evidence="9" id="KW-0067">ATP-binding</keyword>
<name>M2PZ12_9PSEU</name>
<comment type="subcellular location">
    <subcellularLocation>
        <location evidence="1">Cell membrane</location>
        <topology evidence="1">Multi-pass membrane protein</topology>
    </subcellularLocation>
</comment>
<dbReference type="PANTHER" id="PTHR43394:SF1">
    <property type="entry name" value="ATP-BINDING CASSETTE SUB-FAMILY B MEMBER 10, MITOCHONDRIAL"/>
    <property type="match status" value="1"/>
</dbReference>
<dbReference type="SUPFAM" id="SSF90123">
    <property type="entry name" value="ABC transporter transmembrane region"/>
    <property type="match status" value="1"/>
</dbReference>
<evidence type="ECO:0000259" key="6">
    <source>
        <dbReference type="PROSITE" id="PS50893"/>
    </source>
</evidence>
<evidence type="ECO:0000259" key="7">
    <source>
        <dbReference type="PROSITE" id="PS50929"/>
    </source>
</evidence>
<dbReference type="PATRIC" id="fig|1238180.3.peg.233"/>
<evidence type="ECO:0000256" key="2">
    <source>
        <dbReference type="ARBA" id="ARBA00022692"/>
    </source>
</evidence>
<evidence type="ECO:0000313" key="10">
    <source>
        <dbReference type="Proteomes" id="UP000014137"/>
    </source>
</evidence>
<feature type="transmembrane region" description="Helical" evidence="5">
    <location>
        <begin position="23"/>
        <end position="48"/>
    </location>
</feature>
<dbReference type="GO" id="GO:0005524">
    <property type="term" value="F:ATP binding"/>
    <property type="evidence" value="ECO:0007669"/>
    <property type="project" value="UniProtKB-KW"/>
</dbReference>
<keyword evidence="3 5" id="KW-1133">Transmembrane helix</keyword>
<evidence type="ECO:0000256" key="3">
    <source>
        <dbReference type="ARBA" id="ARBA00022989"/>
    </source>
</evidence>
<feature type="transmembrane region" description="Helical" evidence="5">
    <location>
        <begin position="248"/>
        <end position="268"/>
    </location>
</feature>
<sequence length="558" mass="56685">MPATATTSRSVLRQAISGQRRRVTLASVLAAGHQGGEALVPVIIGVVIDQAVDGGSAGTLVFWLAVLGVVFAGLSYSYRFAARAAEGASLRAAHDLRIAISRRVLHPGGGAESGKLAGELVNIGTSDAQRVGVVNAALPFGIAALAGVLVSAVALLRISLPLGLLVLLGTPPLLYLAHLIGKPLERRSEAEQERSAHASGVATDLVSGLRVLKGIGAEPAAVARYRDTSQNSLKATLRAARAKAWHDGAVLALTGVFIAIVALVGGNLASSGSISVGDLVAAVGLAQFLLTPFLIFAWVNGQLAQGRASASRVAGLLTTPAAVEPGDGELPSPSTGTVRLTEVSYGSLRGVDLEIPAGQLIGVVAADPVAATDLLDCLGRAGDPTAGTVHVDGVDLSTVDPDRVREVVLIAAHDADLFEGTLAENVGTDPDEALAASAADEVAAALPDGTATTVTERGRSLSGGQRQRVALARALAADAPVLVVHDPTTAVDTVTEAKIATGLARLRRGRTTILVTTSPALLAVTDRVVVLDGGRVTGEGGHAELARDRADYRAAVLS</sequence>
<dbReference type="Gene3D" id="1.20.1560.10">
    <property type="entry name" value="ABC transporter type 1, transmembrane domain"/>
    <property type="match status" value="1"/>
</dbReference>
<dbReference type="Pfam" id="PF00664">
    <property type="entry name" value="ABC_membrane"/>
    <property type="match status" value="1"/>
</dbReference>
<dbReference type="PANTHER" id="PTHR43394">
    <property type="entry name" value="ATP-DEPENDENT PERMEASE MDL1, MITOCHONDRIAL"/>
    <property type="match status" value="1"/>
</dbReference>
<keyword evidence="4 5" id="KW-0472">Membrane</keyword>
<dbReference type="SUPFAM" id="SSF52540">
    <property type="entry name" value="P-loop containing nucleoside triphosphate hydrolases"/>
    <property type="match status" value="1"/>
</dbReference>
<dbReference type="RefSeq" id="WP_005149877.1">
    <property type="nucleotide sequence ID" value="NZ_ANMG01000002.1"/>
</dbReference>
<dbReference type="Pfam" id="PF00005">
    <property type="entry name" value="ABC_tran"/>
    <property type="match status" value="1"/>
</dbReference>
<reference evidence="9 11" key="2">
    <citation type="submission" date="2017-02" db="EMBL/GenBank/DDBJ databases">
        <title>Amycolatopsis azurea DSM 43854 draft genome.</title>
        <authorList>
            <person name="Mayilraj S."/>
        </authorList>
    </citation>
    <scope>NUCLEOTIDE SEQUENCE [LARGE SCALE GENOMIC DNA]</scope>
    <source>
        <strain evidence="9 11">DSM 43854</strain>
    </source>
</reference>
<feature type="domain" description="ABC transmembrane type-1" evidence="7">
    <location>
        <begin position="25"/>
        <end position="305"/>
    </location>
</feature>
<dbReference type="GO" id="GO:0015421">
    <property type="term" value="F:ABC-type oligopeptide transporter activity"/>
    <property type="evidence" value="ECO:0007669"/>
    <property type="project" value="TreeGrafter"/>
</dbReference>
<dbReference type="EMBL" id="ANMG01000002">
    <property type="protein sequence ID" value="EMD29883.1"/>
    <property type="molecule type" value="Genomic_DNA"/>
</dbReference>
<keyword evidence="11" id="KW-1185">Reference proteome</keyword>
<dbReference type="GO" id="GO:0005886">
    <property type="term" value="C:plasma membrane"/>
    <property type="evidence" value="ECO:0007669"/>
    <property type="project" value="UniProtKB-SubCell"/>
</dbReference>
<feature type="transmembrane region" description="Helical" evidence="5">
    <location>
        <begin position="280"/>
        <end position="299"/>
    </location>
</feature>
<dbReference type="EMBL" id="MUXN01000015">
    <property type="protein sequence ID" value="OOC04867.1"/>
    <property type="molecule type" value="Genomic_DNA"/>
</dbReference>
<evidence type="ECO:0000313" key="9">
    <source>
        <dbReference type="EMBL" id="OOC04867.1"/>
    </source>
</evidence>
<dbReference type="InterPro" id="IPR017871">
    <property type="entry name" value="ABC_transporter-like_CS"/>
</dbReference>
<protein>
    <submittedName>
        <fullName evidence="8">ABC transporter transmembrane protein</fullName>
    </submittedName>
    <submittedName>
        <fullName evidence="9">Multidrug ABC transporter ATP-binding protein</fullName>
    </submittedName>
</protein>
<gene>
    <name evidence="9" type="ORF">B0293_20645</name>
    <name evidence="8" type="ORF">C791_1546</name>
</gene>
<organism evidence="8 10">
    <name type="scientific">Amycolatopsis azurea DSM 43854</name>
    <dbReference type="NCBI Taxonomy" id="1238180"/>
    <lineage>
        <taxon>Bacteria</taxon>
        <taxon>Bacillati</taxon>
        <taxon>Actinomycetota</taxon>
        <taxon>Actinomycetes</taxon>
        <taxon>Pseudonocardiales</taxon>
        <taxon>Pseudonocardiaceae</taxon>
        <taxon>Amycolatopsis</taxon>
    </lineage>
</organism>
<dbReference type="GO" id="GO:0016887">
    <property type="term" value="F:ATP hydrolysis activity"/>
    <property type="evidence" value="ECO:0007669"/>
    <property type="project" value="InterPro"/>
</dbReference>
<proteinExistence type="predicted"/>